<feature type="transmembrane region" description="Helical" evidence="11">
    <location>
        <begin position="307"/>
        <end position="330"/>
    </location>
</feature>
<dbReference type="Pfam" id="PF02096">
    <property type="entry name" value="60KD_IMP"/>
    <property type="match status" value="1"/>
</dbReference>
<keyword evidence="2" id="KW-0813">Transport</keyword>
<organism evidence="13 14">
    <name type="scientific">Butyrivibrio proteoclasticus</name>
    <dbReference type="NCBI Taxonomy" id="43305"/>
    <lineage>
        <taxon>Bacteria</taxon>
        <taxon>Bacillati</taxon>
        <taxon>Bacillota</taxon>
        <taxon>Clostridia</taxon>
        <taxon>Lachnospirales</taxon>
        <taxon>Lachnospiraceae</taxon>
        <taxon>Butyrivibrio</taxon>
    </lineage>
</organism>
<evidence type="ECO:0000256" key="3">
    <source>
        <dbReference type="ARBA" id="ARBA00022475"/>
    </source>
</evidence>
<dbReference type="GO" id="GO:0032977">
    <property type="term" value="F:membrane insertase activity"/>
    <property type="evidence" value="ECO:0007669"/>
    <property type="project" value="InterPro"/>
</dbReference>
<protein>
    <submittedName>
        <fullName evidence="13">YidC/Oxa1 family membrane protein insertase</fullName>
    </submittedName>
</protein>
<evidence type="ECO:0000313" key="13">
    <source>
        <dbReference type="EMBL" id="SFP87617.1"/>
    </source>
</evidence>
<dbReference type="GO" id="GO:0051205">
    <property type="term" value="P:protein insertion into membrane"/>
    <property type="evidence" value="ECO:0007669"/>
    <property type="project" value="TreeGrafter"/>
</dbReference>
<dbReference type="Proteomes" id="UP000182624">
    <property type="component" value="Unassembled WGS sequence"/>
</dbReference>
<keyword evidence="8" id="KW-0143">Chaperone</keyword>
<evidence type="ECO:0000256" key="7">
    <source>
        <dbReference type="ARBA" id="ARBA00023136"/>
    </source>
</evidence>
<accession>A0A1I5TYB6</accession>
<dbReference type="GO" id="GO:0005886">
    <property type="term" value="C:plasma membrane"/>
    <property type="evidence" value="ECO:0007669"/>
    <property type="project" value="UniProtKB-SubCell"/>
</dbReference>
<keyword evidence="6 11" id="KW-1133">Transmembrane helix</keyword>
<dbReference type="InterPro" id="IPR001708">
    <property type="entry name" value="YidC/ALB3/OXA1/COX18"/>
</dbReference>
<gene>
    <name evidence="13" type="ORF">SAMN04487928_11080</name>
</gene>
<proteinExistence type="inferred from homology"/>
<keyword evidence="3" id="KW-1003">Cell membrane</keyword>
<evidence type="ECO:0000256" key="9">
    <source>
        <dbReference type="RuleBase" id="RU003945"/>
    </source>
</evidence>
<dbReference type="PANTHER" id="PTHR12428">
    <property type="entry name" value="OXA1"/>
    <property type="match status" value="1"/>
</dbReference>
<feature type="compositionally biased region" description="Basic and acidic residues" evidence="10">
    <location>
        <begin position="396"/>
        <end position="406"/>
    </location>
</feature>
<keyword evidence="7 11" id="KW-0472">Membrane</keyword>
<dbReference type="InterPro" id="IPR047196">
    <property type="entry name" value="YidC_ALB_C"/>
</dbReference>
<dbReference type="NCBIfam" id="TIGR03592">
    <property type="entry name" value="yidC_oxa1_cterm"/>
    <property type="match status" value="1"/>
</dbReference>
<evidence type="ECO:0000256" key="5">
    <source>
        <dbReference type="ARBA" id="ARBA00022927"/>
    </source>
</evidence>
<evidence type="ECO:0000313" key="14">
    <source>
        <dbReference type="Proteomes" id="UP000182624"/>
    </source>
</evidence>
<dbReference type="GO" id="GO:0015031">
    <property type="term" value="P:protein transport"/>
    <property type="evidence" value="ECO:0007669"/>
    <property type="project" value="UniProtKB-KW"/>
</dbReference>
<keyword evidence="14" id="KW-1185">Reference proteome</keyword>
<evidence type="ECO:0000259" key="12">
    <source>
        <dbReference type="Pfam" id="PF02096"/>
    </source>
</evidence>
<feature type="region of interest" description="Disordered" evidence="10">
    <location>
        <begin position="382"/>
        <end position="406"/>
    </location>
</feature>
<comment type="subcellular location">
    <subcellularLocation>
        <location evidence="1">Cell membrane</location>
        <topology evidence="1">Multi-pass membrane protein</topology>
    </subcellularLocation>
    <subcellularLocation>
        <location evidence="9">Membrane</location>
        <topology evidence="9">Multi-pass membrane protein</topology>
    </subcellularLocation>
</comment>
<dbReference type="InterPro" id="IPR028055">
    <property type="entry name" value="YidC/Oxa/ALB_C"/>
</dbReference>
<keyword evidence="5" id="KW-0653">Protein transport</keyword>
<evidence type="ECO:0000256" key="1">
    <source>
        <dbReference type="ARBA" id="ARBA00004651"/>
    </source>
</evidence>
<dbReference type="CDD" id="cd20070">
    <property type="entry name" value="5TM_YidC_Alb3"/>
    <property type="match status" value="1"/>
</dbReference>
<feature type="transmembrane region" description="Helical" evidence="11">
    <location>
        <begin position="255"/>
        <end position="274"/>
    </location>
</feature>
<dbReference type="PANTHER" id="PTHR12428:SF65">
    <property type="entry name" value="CYTOCHROME C OXIDASE ASSEMBLY PROTEIN COX18, MITOCHONDRIAL"/>
    <property type="match status" value="1"/>
</dbReference>
<dbReference type="EMBL" id="FOXO01000010">
    <property type="protein sequence ID" value="SFP87617.1"/>
    <property type="molecule type" value="Genomic_DNA"/>
</dbReference>
<evidence type="ECO:0000256" key="4">
    <source>
        <dbReference type="ARBA" id="ARBA00022692"/>
    </source>
</evidence>
<evidence type="ECO:0000256" key="8">
    <source>
        <dbReference type="ARBA" id="ARBA00023186"/>
    </source>
</evidence>
<keyword evidence="4 9" id="KW-0812">Transmembrane</keyword>
<feature type="compositionally biased region" description="Polar residues" evidence="10">
    <location>
        <begin position="382"/>
        <end position="395"/>
    </location>
</feature>
<name>A0A1I5TYB6_9FIRM</name>
<evidence type="ECO:0000256" key="2">
    <source>
        <dbReference type="ARBA" id="ARBA00022448"/>
    </source>
</evidence>
<reference evidence="14" key="1">
    <citation type="submission" date="2016-10" db="EMBL/GenBank/DDBJ databases">
        <authorList>
            <person name="Varghese N."/>
            <person name="Submissions S."/>
        </authorList>
    </citation>
    <scope>NUCLEOTIDE SEQUENCE [LARGE SCALE GENOMIC DNA]</scope>
    <source>
        <strain evidence="14">P18</strain>
    </source>
</reference>
<dbReference type="RefSeq" id="WP_074887019.1">
    <property type="nucleotide sequence ID" value="NZ_FOXO01000010.1"/>
</dbReference>
<feature type="transmembrane region" description="Helical" evidence="11">
    <location>
        <begin position="41"/>
        <end position="61"/>
    </location>
</feature>
<feature type="domain" description="Membrane insertase YidC/Oxa/ALB C-terminal" evidence="12">
    <location>
        <begin position="42"/>
        <end position="344"/>
    </location>
</feature>
<evidence type="ECO:0000256" key="11">
    <source>
        <dbReference type="SAM" id="Phobius"/>
    </source>
</evidence>
<evidence type="ECO:0000256" key="10">
    <source>
        <dbReference type="SAM" id="MobiDB-lite"/>
    </source>
</evidence>
<sequence length="437" mass="48848">MTGAFFLTPYQGKIVGPVAWVLGHIMNGIFNILNAIGIPNIGLAIIIFTLVIYICLLPLTYKQQKFSKLQSKMSPELKAIQAKYKGKKDNDSMLAMQEETKELYAKYGVSQTGSCLQLIIQMPILFALYRVIYSIPAYVTIVKNAFYPLVEQLRNTEGAVAFIQETLSSAKNYSNQFNNELFTSGDPTYVENTLVDVLNKASTADWDALTSNFGSLADSINSTHAQLNQFNSFLGLNIGDSPMYMVQTAFANKNFILLIGGIIVPVLAALTQWINTKLMPQQSDNNGKIDPDDPAAQMQQSMKTMNIMMPLMSAFFCFNLPAGMGLYWIAGAVVRSIQQIVINKHIDKIDIDAEIAKNTEKYKQKMEKMKSTPQMNRYANMSTRNISSSANTSVKSDSEKEKQLEDVRAKFNGKEIRKDSLLAKANMVKEFNEKNNK</sequence>
<comment type="similarity">
    <text evidence="9">Belongs to the OXA1/ALB3/YidC family.</text>
</comment>
<evidence type="ECO:0000256" key="6">
    <source>
        <dbReference type="ARBA" id="ARBA00022989"/>
    </source>
</evidence>
<dbReference type="AlphaFoldDB" id="A0A1I5TYB6"/>